<evidence type="ECO:0000256" key="6">
    <source>
        <dbReference type="ARBA" id="ARBA00022898"/>
    </source>
</evidence>
<dbReference type="SUPFAM" id="SSF53383">
    <property type="entry name" value="PLP-dependent transferases"/>
    <property type="match status" value="1"/>
</dbReference>
<gene>
    <name evidence="11 14" type="primary">serC</name>
    <name evidence="14" type="ORF">LQ318_15160</name>
</gene>
<feature type="modified residue" description="N6-(pyridoxal phosphate)lysine" evidence="11">
    <location>
        <position position="196"/>
    </location>
</feature>
<evidence type="ECO:0000256" key="3">
    <source>
        <dbReference type="ARBA" id="ARBA00022576"/>
    </source>
</evidence>
<evidence type="ECO:0000256" key="9">
    <source>
        <dbReference type="ARBA" id="ARBA00047630"/>
    </source>
</evidence>
<dbReference type="InterPro" id="IPR020578">
    <property type="entry name" value="Aminotrans_V_PyrdxlP_BS"/>
</dbReference>
<feature type="binding site" evidence="11">
    <location>
        <position position="102"/>
    </location>
    <ligand>
        <name>pyridoxal 5'-phosphate</name>
        <dbReference type="ChEBI" id="CHEBI:597326"/>
    </ligand>
</feature>
<sequence>MNRVHNFSAGPATLPLEVLEKAQDELTEYKDKGRSIMEMSHRSAEYEAIDQQAKERLTELLGLGNDFEIMFLQGGASSQFMMAPFNFLSEDETADYIDTGRWSNKAIKEAKLFGNVHRPFSSSESGYDRVPTNDELDFSDNPKYVHFTSNNTVAGTQFSTEPETNGVPLVCDASSDFLSKPIDVSKYGIIYAGAQKNVGPAGVTIVIIRKDFLAQADTDNVPTILQYQTHTEKIFNTPPVFNVYMVNLVLEWIQQKGGLSYFKKFNEEKAALLYDEVDKDDFYRGAVEKDSRSIMNATFRLPTEDLEQKFLKEAQEEHDLYTLKGHRSVGGVRASMYNACPRESVETLVNFMADFRSKNG</sequence>
<reference evidence="14 15" key="1">
    <citation type="submission" date="2021-11" db="EMBL/GenBank/DDBJ databases">
        <title>Aliifidinibius sp. nov., a new bacterium isolated from saline soil.</title>
        <authorList>
            <person name="Galisteo C."/>
            <person name="De La Haba R."/>
            <person name="Sanchez-Porro C."/>
            <person name="Ventosa A."/>
        </authorList>
    </citation>
    <scope>NUCLEOTIDE SEQUENCE [LARGE SCALE GENOMIC DNA]</scope>
    <source>
        <strain evidence="14 15">KACC 190600</strain>
    </source>
</reference>
<evidence type="ECO:0000256" key="2">
    <source>
        <dbReference type="ARBA" id="ARBA00006904"/>
    </source>
</evidence>
<dbReference type="Proteomes" id="UP001207337">
    <property type="component" value="Unassembled WGS sequence"/>
</dbReference>
<dbReference type="NCBIfam" id="TIGR01364">
    <property type="entry name" value="serC_1"/>
    <property type="match status" value="1"/>
</dbReference>
<dbReference type="InterPro" id="IPR000192">
    <property type="entry name" value="Aminotrans_V_dom"/>
</dbReference>
<comment type="catalytic activity">
    <reaction evidence="10 11 12">
        <text>O-phospho-L-serine + 2-oxoglutarate = 3-phosphooxypyruvate + L-glutamate</text>
        <dbReference type="Rhea" id="RHEA:14329"/>
        <dbReference type="ChEBI" id="CHEBI:16810"/>
        <dbReference type="ChEBI" id="CHEBI:18110"/>
        <dbReference type="ChEBI" id="CHEBI:29985"/>
        <dbReference type="ChEBI" id="CHEBI:57524"/>
        <dbReference type="EC" id="2.6.1.52"/>
    </reaction>
</comment>
<keyword evidence="15" id="KW-1185">Reference proteome</keyword>
<accession>A0ABT3Q2D2</accession>
<dbReference type="Gene3D" id="3.90.1150.10">
    <property type="entry name" value="Aspartate Aminotransferase, domain 1"/>
    <property type="match status" value="1"/>
</dbReference>
<comment type="caution">
    <text evidence="14">The sequence shown here is derived from an EMBL/GenBank/DDBJ whole genome shotgun (WGS) entry which is preliminary data.</text>
</comment>
<dbReference type="GO" id="GO:0004648">
    <property type="term" value="F:O-phospho-L-serine:2-oxoglutarate aminotransferase activity"/>
    <property type="evidence" value="ECO:0007669"/>
    <property type="project" value="UniProtKB-EC"/>
</dbReference>
<organism evidence="14 15">
    <name type="scientific">Fodinibius salicampi</name>
    <dbReference type="NCBI Taxonomy" id="1920655"/>
    <lineage>
        <taxon>Bacteria</taxon>
        <taxon>Pseudomonadati</taxon>
        <taxon>Balneolota</taxon>
        <taxon>Balneolia</taxon>
        <taxon>Balneolales</taxon>
        <taxon>Balneolaceae</taxon>
        <taxon>Fodinibius</taxon>
    </lineage>
</organism>
<comment type="pathway">
    <text evidence="11">Cofactor biosynthesis; pyridoxine 5'-phosphate biosynthesis; pyridoxine 5'-phosphate from D-erythrose 4-phosphate: step 3/5.</text>
</comment>
<evidence type="ECO:0000256" key="10">
    <source>
        <dbReference type="ARBA" id="ARBA00049007"/>
    </source>
</evidence>
<proteinExistence type="inferred from homology"/>
<evidence type="ECO:0000313" key="14">
    <source>
        <dbReference type="EMBL" id="MCW9714248.1"/>
    </source>
</evidence>
<feature type="binding site" evidence="11">
    <location>
        <position position="172"/>
    </location>
    <ligand>
        <name>pyridoxal 5'-phosphate</name>
        <dbReference type="ChEBI" id="CHEBI:597326"/>
    </ligand>
</feature>
<evidence type="ECO:0000256" key="4">
    <source>
        <dbReference type="ARBA" id="ARBA00022605"/>
    </source>
</evidence>
<evidence type="ECO:0000256" key="7">
    <source>
        <dbReference type="ARBA" id="ARBA00023096"/>
    </source>
</evidence>
<evidence type="ECO:0000256" key="1">
    <source>
        <dbReference type="ARBA" id="ARBA00005099"/>
    </source>
</evidence>
<dbReference type="Gene3D" id="3.40.640.10">
    <property type="entry name" value="Type I PLP-dependent aspartate aminotransferase-like (Major domain)"/>
    <property type="match status" value="1"/>
</dbReference>
<feature type="binding site" evidence="11">
    <location>
        <begin position="236"/>
        <end position="237"/>
    </location>
    <ligand>
        <name>pyridoxal 5'-phosphate</name>
        <dbReference type="ChEBI" id="CHEBI:597326"/>
    </ligand>
</feature>
<dbReference type="PIRSF" id="PIRSF000525">
    <property type="entry name" value="SerC"/>
    <property type="match status" value="1"/>
</dbReference>
<comment type="catalytic activity">
    <reaction evidence="9 11">
        <text>4-(phosphooxy)-L-threonine + 2-oxoglutarate = (R)-3-hydroxy-2-oxo-4-phosphooxybutanoate + L-glutamate</text>
        <dbReference type="Rhea" id="RHEA:16573"/>
        <dbReference type="ChEBI" id="CHEBI:16810"/>
        <dbReference type="ChEBI" id="CHEBI:29985"/>
        <dbReference type="ChEBI" id="CHEBI:58452"/>
        <dbReference type="ChEBI" id="CHEBI:58538"/>
        <dbReference type="EC" id="2.6.1.52"/>
    </reaction>
</comment>
<dbReference type="Pfam" id="PF00266">
    <property type="entry name" value="Aminotran_5"/>
    <property type="match status" value="1"/>
</dbReference>
<name>A0ABT3Q2D2_9BACT</name>
<dbReference type="InterPro" id="IPR022278">
    <property type="entry name" value="Pser_aminoTfrase"/>
</dbReference>
<dbReference type="NCBIfam" id="NF003764">
    <property type="entry name" value="PRK05355.1"/>
    <property type="match status" value="1"/>
</dbReference>
<feature type="binding site" evidence="11">
    <location>
        <position position="195"/>
    </location>
    <ligand>
        <name>pyridoxal 5'-phosphate</name>
        <dbReference type="ChEBI" id="CHEBI:597326"/>
    </ligand>
</feature>
<comment type="function">
    <text evidence="11">Catalyzes the reversible conversion of 3-phosphohydroxypyruvate to phosphoserine and of 3-hydroxy-2-oxo-4-phosphonooxybutanoate to phosphohydroxythreonine.</text>
</comment>
<evidence type="ECO:0000313" key="15">
    <source>
        <dbReference type="Proteomes" id="UP001207337"/>
    </source>
</evidence>
<comment type="pathway">
    <text evidence="1 11 12">Amino-acid biosynthesis; L-serine biosynthesis; L-serine from 3-phospho-D-glycerate: step 2/3.</text>
</comment>
<evidence type="ECO:0000259" key="13">
    <source>
        <dbReference type="Pfam" id="PF00266"/>
    </source>
</evidence>
<dbReference type="EMBL" id="JAJNDC010000004">
    <property type="protein sequence ID" value="MCW9714248.1"/>
    <property type="molecule type" value="Genomic_DNA"/>
</dbReference>
<keyword evidence="4 11" id="KW-0028">Amino-acid biosynthesis</keyword>
<feature type="binding site" evidence="11">
    <location>
        <begin position="76"/>
        <end position="77"/>
    </location>
    <ligand>
        <name>pyridoxal 5'-phosphate</name>
        <dbReference type="ChEBI" id="CHEBI:597326"/>
    </ligand>
</feature>
<comment type="subunit">
    <text evidence="11">Homodimer.</text>
</comment>
<evidence type="ECO:0000256" key="12">
    <source>
        <dbReference type="RuleBase" id="RU004505"/>
    </source>
</evidence>
<keyword evidence="11" id="KW-0963">Cytoplasm</keyword>
<comment type="subcellular location">
    <subcellularLocation>
        <location evidence="11">Cytoplasm</location>
    </subcellularLocation>
</comment>
<dbReference type="InterPro" id="IPR015424">
    <property type="entry name" value="PyrdxlP-dep_Trfase"/>
</dbReference>
<feature type="binding site" evidence="11">
    <location>
        <position position="152"/>
    </location>
    <ligand>
        <name>pyridoxal 5'-phosphate</name>
        <dbReference type="ChEBI" id="CHEBI:597326"/>
    </ligand>
</feature>
<keyword evidence="3 11" id="KW-0032">Aminotransferase</keyword>
<keyword evidence="5 11" id="KW-0808">Transferase</keyword>
<comment type="similarity">
    <text evidence="2 11">Belongs to the class-V pyridoxal-phosphate-dependent aminotransferase family. SerC subfamily.</text>
</comment>
<evidence type="ECO:0000256" key="8">
    <source>
        <dbReference type="ARBA" id="ARBA00023299"/>
    </source>
</evidence>
<dbReference type="HAMAP" id="MF_00160">
    <property type="entry name" value="SerC_aminotrans_5"/>
    <property type="match status" value="1"/>
</dbReference>
<comment type="cofactor">
    <cofactor evidence="11">
        <name>pyridoxal 5'-phosphate</name>
        <dbReference type="ChEBI" id="CHEBI:597326"/>
    </cofactor>
    <text evidence="11">Binds 1 pyridoxal phosphate per subunit.</text>
</comment>
<keyword evidence="7 11" id="KW-0664">Pyridoxine biosynthesis</keyword>
<dbReference type="PANTHER" id="PTHR43247">
    <property type="entry name" value="PHOSPHOSERINE AMINOTRANSFERASE"/>
    <property type="match status" value="1"/>
</dbReference>
<dbReference type="InterPro" id="IPR015422">
    <property type="entry name" value="PyrdxlP-dep_Trfase_small"/>
</dbReference>
<dbReference type="EC" id="2.6.1.52" evidence="11"/>
<evidence type="ECO:0000256" key="11">
    <source>
        <dbReference type="HAMAP-Rule" id="MF_00160"/>
    </source>
</evidence>
<keyword evidence="8 11" id="KW-0718">Serine biosynthesis</keyword>
<feature type="binding site" evidence="11">
    <location>
        <position position="42"/>
    </location>
    <ligand>
        <name>L-glutamate</name>
        <dbReference type="ChEBI" id="CHEBI:29985"/>
    </ligand>
</feature>
<feature type="domain" description="Aminotransferase class V" evidence="13">
    <location>
        <begin position="5"/>
        <end position="348"/>
    </location>
</feature>
<dbReference type="PROSITE" id="PS00595">
    <property type="entry name" value="AA_TRANSFER_CLASS_5"/>
    <property type="match status" value="1"/>
</dbReference>
<dbReference type="PANTHER" id="PTHR43247:SF1">
    <property type="entry name" value="PHOSPHOSERINE AMINOTRANSFERASE"/>
    <property type="match status" value="1"/>
</dbReference>
<dbReference type="RefSeq" id="WP_265791395.1">
    <property type="nucleotide sequence ID" value="NZ_BAABRS010000004.1"/>
</dbReference>
<evidence type="ECO:0000256" key="5">
    <source>
        <dbReference type="ARBA" id="ARBA00022679"/>
    </source>
</evidence>
<dbReference type="InterPro" id="IPR015421">
    <property type="entry name" value="PyrdxlP-dep_Trfase_major"/>
</dbReference>
<keyword evidence="6 11" id="KW-0663">Pyridoxal phosphate</keyword>
<comment type="caution">
    <text evidence="11">Lacks conserved residue(s) required for the propagation of feature annotation.</text>
</comment>
<protein>
    <recommendedName>
        <fullName evidence="11">Phosphoserine aminotransferase</fullName>
        <ecNumber evidence="11">2.6.1.52</ecNumber>
    </recommendedName>
    <alternativeName>
        <fullName evidence="11">Phosphohydroxythreonine aminotransferase</fullName>
        <shortName evidence="11">PSAT</shortName>
    </alternativeName>
</protein>